<dbReference type="SUPFAM" id="SSF53254">
    <property type="entry name" value="Phosphoglycerate mutase-like"/>
    <property type="match status" value="2"/>
</dbReference>
<evidence type="ECO:0000313" key="4">
    <source>
        <dbReference type="Proteomes" id="UP000494206"/>
    </source>
</evidence>
<dbReference type="Pfam" id="PF00328">
    <property type="entry name" value="His_Phos_2"/>
    <property type="match status" value="2"/>
</dbReference>
<dbReference type="OrthoDB" id="10262962at2759"/>
<dbReference type="InterPro" id="IPR000560">
    <property type="entry name" value="His_Pase_clade-2"/>
</dbReference>
<evidence type="ECO:0000256" key="1">
    <source>
        <dbReference type="ARBA" id="ARBA00005375"/>
    </source>
</evidence>
<dbReference type="AlphaFoldDB" id="A0A8S1EXI8"/>
<dbReference type="Proteomes" id="UP000494206">
    <property type="component" value="Unassembled WGS sequence"/>
</dbReference>
<organism evidence="3 4">
    <name type="scientific">Caenorhabditis bovis</name>
    <dbReference type="NCBI Taxonomy" id="2654633"/>
    <lineage>
        <taxon>Eukaryota</taxon>
        <taxon>Metazoa</taxon>
        <taxon>Ecdysozoa</taxon>
        <taxon>Nematoda</taxon>
        <taxon>Chromadorea</taxon>
        <taxon>Rhabditida</taxon>
        <taxon>Rhabditina</taxon>
        <taxon>Rhabditomorpha</taxon>
        <taxon>Rhabditoidea</taxon>
        <taxon>Rhabditidae</taxon>
        <taxon>Peloderinae</taxon>
        <taxon>Caenorhabditis</taxon>
    </lineage>
</organism>
<evidence type="ECO:0000256" key="2">
    <source>
        <dbReference type="SAM" id="Phobius"/>
    </source>
</evidence>
<comment type="caution">
    <text evidence="3">The sequence shown here is derived from an EMBL/GenBank/DDBJ whole genome shotgun (WGS) entry which is preliminary data.</text>
</comment>
<keyword evidence="2" id="KW-0472">Membrane</keyword>
<name>A0A8S1EXI8_9PELO</name>
<protein>
    <recommendedName>
        <fullName evidence="5">Histidine acid phosphatase</fullName>
    </recommendedName>
</protein>
<keyword evidence="2" id="KW-0812">Transmembrane</keyword>
<dbReference type="PANTHER" id="PTHR11567:SF187">
    <property type="entry name" value="2,3-BISPHOSPHOGLYCERATE 3-PHOSPHATASE"/>
    <property type="match status" value="1"/>
</dbReference>
<dbReference type="InterPro" id="IPR029033">
    <property type="entry name" value="His_PPase_superfam"/>
</dbReference>
<feature type="transmembrane region" description="Helical" evidence="2">
    <location>
        <begin position="447"/>
        <end position="465"/>
    </location>
</feature>
<dbReference type="CDD" id="cd07061">
    <property type="entry name" value="HP_HAP_like"/>
    <property type="match status" value="1"/>
</dbReference>
<accession>A0A8S1EXI8</accession>
<keyword evidence="2" id="KW-1133">Transmembrane helix</keyword>
<dbReference type="Gene3D" id="3.40.50.1240">
    <property type="entry name" value="Phosphoglycerate mutase-like"/>
    <property type="match status" value="2"/>
</dbReference>
<proteinExistence type="inferred from homology"/>
<sequence>MVDEKRIKGPFRFVGSDSVNDAADGESATPRWEKEDIRELCQFLEHEVVGEEGDEWIRGSDYEGKLKMRGMFITFRHGERSSIGDVDDKTGCLASRDADRIAFQNYKRLIDSDDFQVTVNIDAKAKQWRKYPFDAECSAGNLTAEGALQHVRLGKFLRKKYSASSLLLEENQRIVAEITTSNYFRTFQSALAFASEFFYKQKEIFAPIPIRVSNYSFQCLDAFCDCPIGKKMRLQYEKEHLEEFLSRASPEIKRRVDEILANHEKYKFAKDPFQLIDISLGHYICRRKTLPCFEEKCITYEFLNQIVNISTIRGARMFDETIGIARRLQILESYPILTYLTMAIERIRKFPHTNYIRVFSAHDAVVGPILRTLGIRFIDPPHYTARVVFEIYEHSDEGVFIRVLYNGKNRSDEVRFCKNDDLKFGMCRASAFERFVESGIFELAKCIALIVVVILVPIILIAILAREVPKDDGTRREFVLDQCQFYEKPLSGDEGAKKNLTLRGVFMIFRHGKKILPVKNLECNSLRNKREVREFEKFKKLRNDFETSGIFQIGAELEKWKNEREKSNCTQGFLAKEGVIQHLKLGRFMAKAYSNFFESAKSPKISARTSNLERTFTSAEAFLAGLLENRQLNASIDIKASNDSNLCADEFCRCRNFTEIMHKPFREMYEMFERKPVERLKSAISALELSHPEIGRVGTPFNYIDKAISGFVCHPQCDLPICRDYSTLYEMYEYVAELWKSNIKNDEGITRRFIAMAAYPFFTYVLDGMQNLGDERVFKIFSNHDIFIGAQLFLLGIEHNEPVPYTSRLVFEAFEHPSGSMFRVLFNGKDFTNKIGFCKVLIDGLCKVDDFRDYMNREFFAFAGFKTMSDVCNLRK</sequence>
<dbReference type="EMBL" id="CADEPM010000005">
    <property type="protein sequence ID" value="CAB3406403.1"/>
    <property type="molecule type" value="Genomic_DNA"/>
</dbReference>
<dbReference type="GO" id="GO:0016791">
    <property type="term" value="F:phosphatase activity"/>
    <property type="evidence" value="ECO:0007669"/>
    <property type="project" value="UniProtKB-ARBA"/>
</dbReference>
<comment type="similarity">
    <text evidence="1">Belongs to the histidine acid phosphatase family.</text>
</comment>
<keyword evidence="4" id="KW-1185">Reference proteome</keyword>
<evidence type="ECO:0008006" key="5">
    <source>
        <dbReference type="Google" id="ProtNLM"/>
    </source>
</evidence>
<dbReference type="InterPro" id="IPR050645">
    <property type="entry name" value="Histidine_acid_phosphatase"/>
</dbReference>
<evidence type="ECO:0000313" key="3">
    <source>
        <dbReference type="EMBL" id="CAB3406403.1"/>
    </source>
</evidence>
<gene>
    <name evidence="3" type="ORF">CBOVIS_LOCUS8478</name>
</gene>
<reference evidence="3 4" key="1">
    <citation type="submission" date="2020-04" db="EMBL/GenBank/DDBJ databases">
        <authorList>
            <person name="Laetsch R D."/>
            <person name="Stevens L."/>
            <person name="Kumar S."/>
            <person name="Blaxter L. M."/>
        </authorList>
    </citation>
    <scope>NUCLEOTIDE SEQUENCE [LARGE SCALE GENOMIC DNA]</scope>
</reference>
<dbReference type="PANTHER" id="PTHR11567">
    <property type="entry name" value="ACID PHOSPHATASE-RELATED"/>
    <property type="match status" value="1"/>
</dbReference>